<evidence type="ECO:0000256" key="2">
    <source>
        <dbReference type="ARBA" id="ARBA00022692"/>
    </source>
</evidence>
<dbReference type="FunFam" id="1.20.1250.20:FF:000082">
    <property type="entry name" value="MFS multidrug transporter, putative"/>
    <property type="match status" value="1"/>
</dbReference>
<accession>A0A0C3FK39</accession>
<feature type="transmembrane region" description="Helical" evidence="6">
    <location>
        <begin position="208"/>
        <end position="228"/>
    </location>
</feature>
<dbReference type="HOGENOM" id="CLU_008455_11_6_1"/>
<dbReference type="PANTHER" id="PTHR23502">
    <property type="entry name" value="MAJOR FACILITATOR SUPERFAMILY"/>
    <property type="match status" value="1"/>
</dbReference>
<keyword evidence="3 6" id="KW-1133">Transmembrane helix</keyword>
<protein>
    <recommendedName>
        <fullName evidence="7">Major facilitator superfamily (MFS) profile domain-containing protein</fullName>
    </recommendedName>
</protein>
<comment type="subcellular location">
    <subcellularLocation>
        <location evidence="1">Membrane</location>
        <topology evidence="1">Multi-pass membrane protein</topology>
    </subcellularLocation>
</comment>
<dbReference type="Pfam" id="PF07690">
    <property type="entry name" value="MFS_1"/>
    <property type="match status" value="1"/>
</dbReference>
<keyword evidence="4 6" id="KW-0472">Membrane</keyword>
<dbReference type="EMBL" id="KN833005">
    <property type="protein sequence ID" value="KIM80274.1"/>
    <property type="molecule type" value="Genomic_DNA"/>
</dbReference>
<feature type="transmembrane region" description="Helical" evidence="6">
    <location>
        <begin position="120"/>
        <end position="139"/>
    </location>
</feature>
<dbReference type="GO" id="GO:0005886">
    <property type="term" value="C:plasma membrane"/>
    <property type="evidence" value="ECO:0007669"/>
    <property type="project" value="TreeGrafter"/>
</dbReference>
<dbReference type="GO" id="GO:0022857">
    <property type="term" value="F:transmembrane transporter activity"/>
    <property type="evidence" value="ECO:0007669"/>
    <property type="project" value="InterPro"/>
</dbReference>
<evidence type="ECO:0000256" key="5">
    <source>
        <dbReference type="SAM" id="MobiDB-lite"/>
    </source>
</evidence>
<dbReference type="InterPro" id="IPR036259">
    <property type="entry name" value="MFS_trans_sf"/>
</dbReference>
<dbReference type="OrthoDB" id="9986881at2759"/>
<dbReference type="CDD" id="cd17323">
    <property type="entry name" value="MFS_Tpo1_MDR_like"/>
    <property type="match status" value="1"/>
</dbReference>
<evidence type="ECO:0000256" key="6">
    <source>
        <dbReference type="SAM" id="Phobius"/>
    </source>
</evidence>
<evidence type="ECO:0000313" key="9">
    <source>
        <dbReference type="Proteomes" id="UP000054166"/>
    </source>
</evidence>
<feature type="transmembrane region" description="Helical" evidence="6">
    <location>
        <begin position="428"/>
        <end position="450"/>
    </location>
</feature>
<dbReference type="InParanoid" id="A0A0C3FK39"/>
<evidence type="ECO:0000256" key="4">
    <source>
        <dbReference type="ARBA" id="ARBA00023136"/>
    </source>
</evidence>
<sequence length="544" mass="60655">MSSDTTRSSVTVIESDRRSANFVDHDLEREIAREEKAFESYGGDDPHEPPDNKDEEQAEVNMVTWDGPDDPTNPHNWSKPYKWFITVICCVMTVNVTFASSAPTSASTHIAKEFGVSAEISYLITTLFLIGYVVGPMIWGPGSELLGRRPIFWVAMTCYTLFHLGQALAPNMETLLVTRFFAGVFAVAPLTNCGGVIADIWDAAGRGLATSLFVACVFVGPVLGPIVAGYIVESYLGWRWVFWIMMIFAGTCTVIMLFTLPETFAPVILQNKARRLRRVEPERNQKLYAEHERLDWSFSGVIHRTIYRPFYMLYKEPILVLVTIYISVVYGVLYALFEAFPVIFIEKRHFTIAQNGLIFIGVGIGSTIGSLLNMWFSLHYPRLIKEWKGFPPPEERLYGAMLAGPSLVIGVFWLGWTGQYPSVPWYVPAIGTILIGMSVALIFVSLLAYLIDTYLMYSSSAFAVNTMIRSAVAAAFPLFTVQMFTKLGVNWASTLLGIIGIVLTPSPFLFYKFGARIRAGSTFAPGIDLRIAKELELEKQAGTA</sequence>
<feature type="transmembrane region" description="Helical" evidence="6">
    <location>
        <begin position="318"/>
        <end position="337"/>
    </location>
</feature>
<feature type="transmembrane region" description="Helical" evidence="6">
    <location>
        <begin position="491"/>
        <end position="511"/>
    </location>
</feature>
<name>A0A0C3FK39_PILCF</name>
<feature type="transmembrane region" description="Helical" evidence="6">
    <location>
        <begin position="462"/>
        <end position="485"/>
    </location>
</feature>
<dbReference type="InterPro" id="IPR020846">
    <property type="entry name" value="MFS_dom"/>
</dbReference>
<dbReference type="InterPro" id="IPR011701">
    <property type="entry name" value="MFS"/>
</dbReference>
<feature type="transmembrane region" description="Helical" evidence="6">
    <location>
        <begin position="83"/>
        <end position="100"/>
    </location>
</feature>
<proteinExistence type="predicted"/>
<feature type="domain" description="Major facilitator superfamily (MFS) profile" evidence="7">
    <location>
        <begin position="85"/>
        <end position="518"/>
    </location>
</feature>
<evidence type="ECO:0000259" key="7">
    <source>
        <dbReference type="PROSITE" id="PS50850"/>
    </source>
</evidence>
<feature type="transmembrane region" description="Helical" evidence="6">
    <location>
        <begin position="357"/>
        <end position="376"/>
    </location>
</feature>
<evidence type="ECO:0000256" key="3">
    <source>
        <dbReference type="ARBA" id="ARBA00022989"/>
    </source>
</evidence>
<dbReference type="Proteomes" id="UP000054166">
    <property type="component" value="Unassembled WGS sequence"/>
</dbReference>
<keyword evidence="2 6" id="KW-0812">Transmembrane</keyword>
<feature type="region of interest" description="Disordered" evidence="5">
    <location>
        <begin position="33"/>
        <end position="56"/>
    </location>
</feature>
<reference evidence="8 9" key="1">
    <citation type="submission" date="2014-04" db="EMBL/GenBank/DDBJ databases">
        <authorList>
            <consortium name="DOE Joint Genome Institute"/>
            <person name="Kuo A."/>
            <person name="Tarkka M."/>
            <person name="Buscot F."/>
            <person name="Kohler A."/>
            <person name="Nagy L.G."/>
            <person name="Floudas D."/>
            <person name="Copeland A."/>
            <person name="Barry K.W."/>
            <person name="Cichocki N."/>
            <person name="Veneault-Fourrey C."/>
            <person name="LaButti K."/>
            <person name="Lindquist E.A."/>
            <person name="Lipzen A."/>
            <person name="Lundell T."/>
            <person name="Morin E."/>
            <person name="Murat C."/>
            <person name="Sun H."/>
            <person name="Tunlid A."/>
            <person name="Henrissat B."/>
            <person name="Grigoriev I.V."/>
            <person name="Hibbett D.S."/>
            <person name="Martin F."/>
            <person name="Nordberg H.P."/>
            <person name="Cantor M.N."/>
            <person name="Hua S.X."/>
        </authorList>
    </citation>
    <scope>NUCLEOTIDE SEQUENCE [LARGE SCALE GENOMIC DNA]</scope>
    <source>
        <strain evidence="8 9">F 1598</strain>
    </source>
</reference>
<feature type="transmembrane region" description="Helical" evidence="6">
    <location>
        <begin position="180"/>
        <end position="201"/>
    </location>
</feature>
<dbReference type="SUPFAM" id="SSF103473">
    <property type="entry name" value="MFS general substrate transporter"/>
    <property type="match status" value="1"/>
</dbReference>
<dbReference type="STRING" id="765440.A0A0C3FK39"/>
<dbReference type="Gene3D" id="1.20.1250.20">
    <property type="entry name" value="MFS general substrate transporter like domains"/>
    <property type="match status" value="1"/>
</dbReference>
<feature type="transmembrane region" description="Helical" evidence="6">
    <location>
        <begin position="240"/>
        <end position="269"/>
    </location>
</feature>
<dbReference type="FunCoup" id="A0A0C3FK39">
    <property type="interactions" value="119"/>
</dbReference>
<feature type="transmembrane region" description="Helical" evidence="6">
    <location>
        <begin position="397"/>
        <end position="416"/>
    </location>
</feature>
<organism evidence="8 9">
    <name type="scientific">Piloderma croceum (strain F 1598)</name>
    <dbReference type="NCBI Taxonomy" id="765440"/>
    <lineage>
        <taxon>Eukaryota</taxon>
        <taxon>Fungi</taxon>
        <taxon>Dikarya</taxon>
        <taxon>Basidiomycota</taxon>
        <taxon>Agaricomycotina</taxon>
        <taxon>Agaricomycetes</taxon>
        <taxon>Agaricomycetidae</taxon>
        <taxon>Atheliales</taxon>
        <taxon>Atheliaceae</taxon>
        <taxon>Piloderma</taxon>
    </lineage>
</organism>
<dbReference type="PROSITE" id="PS50850">
    <property type="entry name" value="MFS"/>
    <property type="match status" value="1"/>
</dbReference>
<evidence type="ECO:0000256" key="1">
    <source>
        <dbReference type="ARBA" id="ARBA00004141"/>
    </source>
</evidence>
<gene>
    <name evidence="8" type="ORF">PILCRDRAFT_822775</name>
</gene>
<feature type="transmembrane region" description="Helical" evidence="6">
    <location>
        <begin position="151"/>
        <end position="168"/>
    </location>
</feature>
<reference evidence="9" key="2">
    <citation type="submission" date="2015-01" db="EMBL/GenBank/DDBJ databases">
        <title>Evolutionary Origins and Diversification of the Mycorrhizal Mutualists.</title>
        <authorList>
            <consortium name="DOE Joint Genome Institute"/>
            <consortium name="Mycorrhizal Genomics Consortium"/>
            <person name="Kohler A."/>
            <person name="Kuo A."/>
            <person name="Nagy L.G."/>
            <person name="Floudas D."/>
            <person name="Copeland A."/>
            <person name="Barry K.W."/>
            <person name="Cichocki N."/>
            <person name="Veneault-Fourrey C."/>
            <person name="LaButti K."/>
            <person name="Lindquist E.A."/>
            <person name="Lipzen A."/>
            <person name="Lundell T."/>
            <person name="Morin E."/>
            <person name="Murat C."/>
            <person name="Riley R."/>
            <person name="Ohm R."/>
            <person name="Sun H."/>
            <person name="Tunlid A."/>
            <person name="Henrissat B."/>
            <person name="Grigoriev I.V."/>
            <person name="Hibbett D.S."/>
            <person name="Martin F."/>
        </authorList>
    </citation>
    <scope>NUCLEOTIDE SEQUENCE [LARGE SCALE GENOMIC DNA]</scope>
    <source>
        <strain evidence="9">F 1598</strain>
    </source>
</reference>
<feature type="compositionally biased region" description="Basic and acidic residues" evidence="5">
    <location>
        <begin position="33"/>
        <end position="52"/>
    </location>
</feature>
<dbReference type="AlphaFoldDB" id="A0A0C3FK39"/>
<evidence type="ECO:0000313" key="8">
    <source>
        <dbReference type="EMBL" id="KIM80274.1"/>
    </source>
</evidence>
<dbReference type="PANTHER" id="PTHR23502:SF74">
    <property type="entry name" value="MAJOR FACILITATOR SUPERFAMILY (MFS) PROFILE DOMAIN-CONTAINING PROTEIN"/>
    <property type="match status" value="1"/>
</dbReference>
<keyword evidence="9" id="KW-1185">Reference proteome</keyword>